<evidence type="ECO:0000256" key="3">
    <source>
        <dbReference type="ARBA" id="ARBA00022722"/>
    </source>
</evidence>
<evidence type="ECO:0000256" key="5">
    <source>
        <dbReference type="ARBA" id="ARBA00022801"/>
    </source>
</evidence>
<dbReference type="SUPFAM" id="SSF54211">
    <property type="entry name" value="Ribosomal protein S5 domain 2-like"/>
    <property type="match status" value="1"/>
</dbReference>
<gene>
    <name evidence="7 10" type="primary">rnpA</name>
    <name evidence="10" type="ORF">EII11_05745</name>
</gene>
<comment type="similarity">
    <text evidence="7">Belongs to the RnpA family.</text>
</comment>
<dbReference type="InterPro" id="IPR020539">
    <property type="entry name" value="RNase_P_CS"/>
</dbReference>
<dbReference type="Pfam" id="PF00825">
    <property type="entry name" value="Ribonuclease_P"/>
    <property type="match status" value="1"/>
</dbReference>
<dbReference type="InterPro" id="IPR000100">
    <property type="entry name" value="RNase_P"/>
</dbReference>
<reference evidence="10 11" key="1">
    <citation type="submission" date="2018-11" db="EMBL/GenBank/DDBJ databases">
        <title>Genomes From Bacteria Associated with the Canine Oral Cavity: a Test Case for Automated Genome-Based Taxonomic Assignment.</title>
        <authorList>
            <person name="Coil D.A."/>
            <person name="Jospin G."/>
            <person name="Darling A.E."/>
            <person name="Wallis C."/>
            <person name="Davis I.J."/>
            <person name="Harris S."/>
            <person name="Eisen J.A."/>
            <person name="Holcombe L.J."/>
            <person name="O'Flynn C."/>
        </authorList>
    </citation>
    <scope>NUCLEOTIDE SEQUENCE [LARGE SCALE GENOMIC DNA]</scope>
    <source>
        <strain evidence="10 11">OH770</strain>
    </source>
</reference>
<dbReference type="EC" id="3.1.26.5" evidence="7 8"/>
<evidence type="ECO:0000256" key="7">
    <source>
        <dbReference type="HAMAP-Rule" id="MF_00227"/>
    </source>
</evidence>
<dbReference type="PROSITE" id="PS00648">
    <property type="entry name" value="RIBONUCLEASE_P"/>
    <property type="match status" value="1"/>
</dbReference>
<keyword evidence="11" id="KW-1185">Reference proteome</keyword>
<dbReference type="GO" id="GO:0000049">
    <property type="term" value="F:tRNA binding"/>
    <property type="evidence" value="ECO:0007669"/>
    <property type="project" value="UniProtKB-UniRule"/>
</dbReference>
<name>A0A3P1SEN6_9ACTO</name>
<keyword evidence="5 7" id="KW-0378">Hydrolase</keyword>
<evidence type="ECO:0000256" key="4">
    <source>
        <dbReference type="ARBA" id="ARBA00022759"/>
    </source>
</evidence>
<dbReference type="GO" id="GO:0001682">
    <property type="term" value="P:tRNA 5'-leader removal"/>
    <property type="evidence" value="ECO:0007669"/>
    <property type="project" value="UniProtKB-UniRule"/>
</dbReference>
<proteinExistence type="inferred from homology"/>
<evidence type="ECO:0000256" key="6">
    <source>
        <dbReference type="ARBA" id="ARBA00022884"/>
    </source>
</evidence>
<accession>A0A3P1SEN6</accession>
<dbReference type="OrthoDB" id="196964at2"/>
<evidence type="ECO:0000313" key="10">
    <source>
        <dbReference type="EMBL" id="RRC95380.1"/>
    </source>
</evidence>
<feature type="region of interest" description="Disordered" evidence="9">
    <location>
        <begin position="1"/>
        <end position="21"/>
    </location>
</feature>
<dbReference type="EMBL" id="RQZF01000004">
    <property type="protein sequence ID" value="RRC95380.1"/>
    <property type="molecule type" value="Genomic_DNA"/>
</dbReference>
<dbReference type="NCBIfam" id="TIGR00188">
    <property type="entry name" value="rnpA"/>
    <property type="match status" value="1"/>
</dbReference>
<dbReference type="PANTHER" id="PTHR33992:SF1">
    <property type="entry name" value="RIBONUCLEASE P PROTEIN COMPONENT"/>
    <property type="match status" value="1"/>
</dbReference>
<keyword evidence="4 7" id="KW-0255">Endonuclease</keyword>
<keyword evidence="3 7" id="KW-0540">Nuclease</keyword>
<dbReference type="RefSeq" id="WP_124869962.1">
    <property type="nucleotide sequence ID" value="NZ_RQZF01000004.1"/>
</dbReference>
<comment type="caution">
    <text evidence="10">The sequence shown here is derived from an EMBL/GenBank/DDBJ whole genome shotgun (WGS) entry which is preliminary data.</text>
</comment>
<protein>
    <recommendedName>
        <fullName evidence="7 8">Ribonuclease P protein component</fullName>
        <shortName evidence="7">RNase P protein</shortName>
        <shortName evidence="7">RNaseP protein</shortName>
        <ecNumber evidence="7 8">3.1.26.5</ecNumber>
    </recommendedName>
    <alternativeName>
        <fullName evidence="7">Protein C5</fullName>
    </alternativeName>
</protein>
<dbReference type="Gene3D" id="3.30.230.10">
    <property type="match status" value="1"/>
</dbReference>
<comment type="catalytic activity">
    <reaction evidence="7">
        <text>Endonucleolytic cleavage of RNA, removing 5'-extranucleotides from tRNA precursor.</text>
        <dbReference type="EC" id="3.1.26.5"/>
    </reaction>
</comment>
<dbReference type="GO" id="GO:0030677">
    <property type="term" value="C:ribonuclease P complex"/>
    <property type="evidence" value="ECO:0007669"/>
    <property type="project" value="TreeGrafter"/>
</dbReference>
<evidence type="ECO:0000256" key="1">
    <source>
        <dbReference type="ARBA" id="ARBA00002663"/>
    </source>
</evidence>
<dbReference type="AlphaFoldDB" id="A0A3P1SEN6"/>
<dbReference type="HAMAP" id="MF_00227">
    <property type="entry name" value="RNase_P"/>
    <property type="match status" value="1"/>
</dbReference>
<keyword evidence="2 7" id="KW-0819">tRNA processing</keyword>
<dbReference type="GO" id="GO:0042781">
    <property type="term" value="F:3'-tRNA processing endoribonuclease activity"/>
    <property type="evidence" value="ECO:0007669"/>
    <property type="project" value="TreeGrafter"/>
</dbReference>
<evidence type="ECO:0000256" key="9">
    <source>
        <dbReference type="SAM" id="MobiDB-lite"/>
    </source>
</evidence>
<organism evidence="10 11">
    <name type="scientific">Schaalia canis</name>
    <dbReference type="NCBI Taxonomy" id="100469"/>
    <lineage>
        <taxon>Bacteria</taxon>
        <taxon>Bacillati</taxon>
        <taxon>Actinomycetota</taxon>
        <taxon>Actinomycetes</taxon>
        <taxon>Actinomycetales</taxon>
        <taxon>Actinomycetaceae</taxon>
        <taxon>Schaalia</taxon>
    </lineage>
</organism>
<dbReference type="InterPro" id="IPR020568">
    <property type="entry name" value="Ribosomal_Su5_D2-typ_SF"/>
</dbReference>
<comment type="subunit">
    <text evidence="7">Consists of a catalytic RNA component (M1 or rnpB) and a protein subunit.</text>
</comment>
<dbReference type="PANTHER" id="PTHR33992">
    <property type="entry name" value="RIBONUCLEASE P PROTEIN COMPONENT"/>
    <property type="match status" value="1"/>
</dbReference>
<sequence length="132" mass="14821">MLPRAHRMVDPADFRTTSRQGARAGTPLVVVHCRTDEDPHGCLVGFVVPKREIKRATGRNRVKRQLRHLMRERLAHIPSGTHIVIRANAAALESSYEELGNQLDNALGRALRKCRTRRSTSLPQQADNGARQ</sequence>
<dbReference type="InterPro" id="IPR014721">
    <property type="entry name" value="Ribsml_uS5_D2-typ_fold_subgr"/>
</dbReference>
<dbReference type="GO" id="GO:0004526">
    <property type="term" value="F:ribonuclease P activity"/>
    <property type="evidence" value="ECO:0007669"/>
    <property type="project" value="UniProtKB-UniRule"/>
</dbReference>
<dbReference type="Proteomes" id="UP000280444">
    <property type="component" value="Unassembled WGS sequence"/>
</dbReference>
<evidence type="ECO:0000313" key="11">
    <source>
        <dbReference type="Proteomes" id="UP000280444"/>
    </source>
</evidence>
<keyword evidence="6 7" id="KW-0694">RNA-binding</keyword>
<evidence type="ECO:0000256" key="2">
    <source>
        <dbReference type="ARBA" id="ARBA00022694"/>
    </source>
</evidence>
<evidence type="ECO:0000256" key="8">
    <source>
        <dbReference type="NCBIfam" id="TIGR00188"/>
    </source>
</evidence>
<comment type="function">
    <text evidence="1 7">RNaseP catalyzes the removal of the 5'-leader sequence from pre-tRNA to produce the mature 5'-terminus. It can also cleave other RNA substrates such as 4.5S RNA. The protein component plays an auxiliary but essential role in vivo by binding to the 5'-leader sequence and broadening the substrate specificity of the ribozyme.</text>
</comment>